<proteinExistence type="predicted"/>
<dbReference type="AlphaFoldDB" id="A0A0K2V9C8"/>
<name>A0A0K2V9C8_LEPSM</name>
<dbReference type="EMBL" id="HACA01029792">
    <property type="protein sequence ID" value="CDW47153.1"/>
    <property type="molecule type" value="Transcribed_RNA"/>
</dbReference>
<accession>A0A0K2V9C8</accession>
<reference evidence="1" key="1">
    <citation type="submission" date="2014-05" db="EMBL/GenBank/DDBJ databases">
        <authorList>
            <person name="Chronopoulou M."/>
        </authorList>
    </citation>
    <scope>NUCLEOTIDE SEQUENCE</scope>
    <source>
        <tissue evidence="1">Whole organism</tissue>
    </source>
</reference>
<evidence type="ECO:0000313" key="1">
    <source>
        <dbReference type="EMBL" id="CDW47153.1"/>
    </source>
</evidence>
<sequence>MLNKDGKVTFPCLQPLEISNSPCRPGALYCWSCFIRNS</sequence>
<organism evidence="1">
    <name type="scientific">Lepeophtheirus salmonis</name>
    <name type="common">Salmon louse</name>
    <name type="synonym">Caligus salmonis</name>
    <dbReference type="NCBI Taxonomy" id="72036"/>
    <lineage>
        <taxon>Eukaryota</taxon>
        <taxon>Metazoa</taxon>
        <taxon>Ecdysozoa</taxon>
        <taxon>Arthropoda</taxon>
        <taxon>Crustacea</taxon>
        <taxon>Multicrustacea</taxon>
        <taxon>Hexanauplia</taxon>
        <taxon>Copepoda</taxon>
        <taxon>Siphonostomatoida</taxon>
        <taxon>Caligidae</taxon>
        <taxon>Lepeophtheirus</taxon>
    </lineage>
</organism>
<protein>
    <submittedName>
        <fullName evidence="1">Uncharacterized protein</fullName>
    </submittedName>
</protein>